<evidence type="ECO:0000313" key="4">
    <source>
        <dbReference type="Proteomes" id="UP000546007"/>
    </source>
</evidence>
<dbReference type="Pfam" id="PF10543">
    <property type="entry name" value="ORF6N"/>
    <property type="match status" value="1"/>
</dbReference>
<sequence>MANLQIIQSKIYEIRGQKVMLDFDLAELYGIETRVLKQAVRRNSARFEGEDFMFELTKEEISRSQIVILNKGRGSNIKYAPFAFTELGVAMLSSVLNSPTAIEINRGIMRAFVAMRQLIHTSPVDNIGELKNELKELKEYIEDVFTDQNDINEDTRIQLELINQTLAELQTKDRGFKERKRIGYKLPGCEEEEKK</sequence>
<dbReference type="InterPro" id="IPR018873">
    <property type="entry name" value="KilA-N_DNA-bd_domain"/>
</dbReference>
<evidence type="ECO:0000313" key="3">
    <source>
        <dbReference type="EMBL" id="MBB4027320.1"/>
    </source>
</evidence>
<reference evidence="3 4" key="1">
    <citation type="submission" date="2020-08" db="EMBL/GenBank/DDBJ databases">
        <title>Genomic Encyclopedia of Type Strains, Phase IV (KMG-IV): sequencing the most valuable type-strain genomes for metagenomic binning, comparative biology and taxonomic classification.</title>
        <authorList>
            <person name="Goeker M."/>
        </authorList>
    </citation>
    <scope>NUCLEOTIDE SEQUENCE [LARGE SCALE GENOMIC DNA]</scope>
    <source>
        <strain evidence="3 4">DSM 105721</strain>
    </source>
</reference>
<gene>
    <name evidence="3" type="ORF">GGR14_003130</name>
</gene>
<keyword evidence="4" id="KW-1185">Reference proteome</keyword>
<dbReference type="RefSeq" id="WP_124316860.1">
    <property type="nucleotide sequence ID" value="NZ_AP028155.1"/>
</dbReference>
<dbReference type="EMBL" id="JACIES010000009">
    <property type="protein sequence ID" value="MBB4027320.1"/>
    <property type="molecule type" value="Genomic_DNA"/>
</dbReference>
<name>A0A7W6MZW7_9BACT</name>
<accession>A0A7W6MZW7</accession>
<dbReference type="Proteomes" id="UP000546007">
    <property type="component" value="Unassembled WGS sequence"/>
</dbReference>
<organism evidence="3 4">
    <name type="scientific">Butyricimonas faecihominis</name>
    <dbReference type="NCBI Taxonomy" id="1472416"/>
    <lineage>
        <taxon>Bacteria</taxon>
        <taxon>Pseudomonadati</taxon>
        <taxon>Bacteroidota</taxon>
        <taxon>Bacteroidia</taxon>
        <taxon>Bacteroidales</taxon>
        <taxon>Odoribacteraceae</taxon>
        <taxon>Butyricimonas</taxon>
    </lineage>
</organism>
<feature type="domain" description="KilA-N DNA-binding" evidence="2">
    <location>
        <begin position="9"/>
        <end position="95"/>
    </location>
</feature>
<dbReference type="AlphaFoldDB" id="A0A7W6MZW7"/>
<dbReference type="OrthoDB" id="9816206at2"/>
<comment type="caution">
    <text evidence="3">The sequence shown here is derived from an EMBL/GenBank/DDBJ whole genome shotgun (WGS) entry which is preliminary data.</text>
</comment>
<feature type="coiled-coil region" evidence="1">
    <location>
        <begin position="127"/>
        <end position="172"/>
    </location>
</feature>
<keyword evidence="1" id="KW-0175">Coiled coil</keyword>
<evidence type="ECO:0000256" key="1">
    <source>
        <dbReference type="SAM" id="Coils"/>
    </source>
</evidence>
<proteinExistence type="predicted"/>
<protein>
    <recommendedName>
        <fullName evidence="2">KilA-N DNA-binding domain-containing protein</fullName>
    </recommendedName>
</protein>
<dbReference type="GeneID" id="93103000"/>
<evidence type="ECO:0000259" key="2">
    <source>
        <dbReference type="Pfam" id="PF10543"/>
    </source>
</evidence>